<sequence length="60" mass="7002">MTNVRNIRNRNYPTNNISYYACDCFKNTTKKSHYSLPHFKSLIVCELNSKLSVSFSKNLP</sequence>
<dbReference type="EMBL" id="KR029605">
    <property type="protein sequence ID" value="AKH48540.1"/>
    <property type="molecule type" value="Genomic_DNA"/>
</dbReference>
<reference evidence="1" key="2">
    <citation type="submission" date="2015-03" db="EMBL/GenBank/DDBJ databases">
        <authorList>
            <person name="Chow C.-E.T."/>
            <person name="Winget D.M."/>
            <person name="White R.A.III."/>
            <person name="Hallam S.J."/>
            <person name="Suttle C.A."/>
        </authorList>
    </citation>
    <scope>NUCLEOTIDE SEQUENCE</scope>
    <source>
        <strain evidence="1">Oxic1_10</strain>
    </source>
</reference>
<evidence type="ECO:0000313" key="1">
    <source>
        <dbReference type="EMBL" id="AKH48540.1"/>
    </source>
</evidence>
<accession>A0A0F7L9H7</accession>
<proteinExistence type="predicted"/>
<reference evidence="1" key="1">
    <citation type="journal article" date="2015" name="Front. Microbiol.">
        <title>Combining genomic sequencing methods to explore viral diversity and reveal potential virus-host interactions.</title>
        <authorList>
            <person name="Chow C.E."/>
            <person name="Winget D.M."/>
            <person name="White R.A.III."/>
            <person name="Hallam S.J."/>
            <person name="Suttle C.A."/>
        </authorList>
    </citation>
    <scope>NUCLEOTIDE SEQUENCE</scope>
    <source>
        <strain evidence="1">Oxic1_10</strain>
    </source>
</reference>
<protein>
    <submittedName>
        <fullName evidence="1">Uncharacterized protein</fullName>
    </submittedName>
</protein>
<organism evidence="1">
    <name type="scientific">uncultured marine virus</name>
    <dbReference type="NCBI Taxonomy" id="186617"/>
    <lineage>
        <taxon>Viruses</taxon>
        <taxon>environmental samples</taxon>
    </lineage>
</organism>
<name>A0A0F7L9H7_9VIRU</name>